<dbReference type="STRING" id="634436.SAMN05216361_0297"/>
<name>A0A1M5E8X3_9ALTE</name>
<organism evidence="3 4">
    <name type="scientific">Marisediminitalea aggregata</name>
    <dbReference type="NCBI Taxonomy" id="634436"/>
    <lineage>
        <taxon>Bacteria</taxon>
        <taxon>Pseudomonadati</taxon>
        <taxon>Pseudomonadota</taxon>
        <taxon>Gammaproteobacteria</taxon>
        <taxon>Alteromonadales</taxon>
        <taxon>Alteromonadaceae</taxon>
        <taxon>Marisediminitalea</taxon>
    </lineage>
</organism>
<keyword evidence="2" id="KW-0677">Repeat</keyword>
<dbReference type="AlphaFoldDB" id="A0A1M5E8X3"/>
<dbReference type="PANTHER" id="PTHR19857">
    <property type="entry name" value="MITOCHONDRIAL DIVISION PROTEIN 1-RELATED"/>
    <property type="match status" value="1"/>
</dbReference>
<keyword evidence="4" id="KW-1185">Reference proteome</keyword>
<dbReference type="PANTHER" id="PTHR19857:SF8">
    <property type="entry name" value="ANGIO-ASSOCIATED MIGRATORY CELL PROTEIN"/>
    <property type="match status" value="1"/>
</dbReference>
<accession>A0A1M5E8X3</accession>
<proteinExistence type="predicted"/>
<dbReference type="EMBL" id="FQWD01000001">
    <property type="protein sequence ID" value="SHF75584.1"/>
    <property type="molecule type" value="Genomic_DNA"/>
</dbReference>
<evidence type="ECO:0000313" key="3">
    <source>
        <dbReference type="EMBL" id="SHF75584.1"/>
    </source>
</evidence>
<dbReference type="InterPro" id="IPR051179">
    <property type="entry name" value="WD_repeat_multifunction"/>
</dbReference>
<dbReference type="Proteomes" id="UP000184520">
    <property type="component" value="Unassembled WGS sequence"/>
</dbReference>
<reference evidence="4" key="1">
    <citation type="submission" date="2016-11" db="EMBL/GenBank/DDBJ databases">
        <authorList>
            <person name="Varghese N."/>
            <person name="Submissions S."/>
        </authorList>
    </citation>
    <scope>NUCLEOTIDE SEQUENCE [LARGE SCALE GENOMIC DNA]</scope>
    <source>
        <strain evidence="4">CGMCC 1.8995</strain>
    </source>
</reference>
<gene>
    <name evidence="3" type="ORF">SAMN05216361_0297</name>
</gene>
<keyword evidence="1" id="KW-0853">WD repeat</keyword>
<sequence length="344" mass="38627">MVWVFSVWAITLDRYLRLAVLLVSVQCVACTPEPEPVNDIGRWQITDSFILSAALSKQGQHTALLFPQGRLAVWDNDTQKRLVDWHAPDVLPDTSMMHMDESARYLLSATRTVVQIWDATSAEPAGSLDLSAQLGDASITSLRFILAPHSFVIGTSGGDILFADTRSDEYHLAHQHDADVVKLIVSPDGELYSAGNDGLVVRWDKQKKAPEQTLTVPHRVTSLEVGRDNNVFVSDALETQVIWQSQYNEIISELAYWERFQWFRVARFAPVNPWLITSSPKTEMIIWQLPEGNPIAQWWAEAQGFGSTVLDMRFTNPARLRTVTSDGVLQDWDIADIAEQSGSY</sequence>
<dbReference type="Gene3D" id="2.130.10.10">
    <property type="entry name" value="YVTN repeat-like/Quinoprotein amine dehydrogenase"/>
    <property type="match status" value="1"/>
</dbReference>
<dbReference type="InterPro" id="IPR015943">
    <property type="entry name" value="WD40/YVTN_repeat-like_dom_sf"/>
</dbReference>
<evidence type="ECO:0000313" key="4">
    <source>
        <dbReference type="Proteomes" id="UP000184520"/>
    </source>
</evidence>
<protein>
    <recommendedName>
        <fullName evidence="5">WD40 repeat domain-containing protein</fullName>
    </recommendedName>
</protein>
<evidence type="ECO:0008006" key="5">
    <source>
        <dbReference type="Google" id="ProtNLM"/>
    </source>
</evidence>
<dbReference type="SUPFAM" id="SSF50998">
    <property type="entry name" value="Quinoprotein alcohol dehydrogenase-like"/>
    <property type="match status" value="1"/>
</dbReference>
<dbReference type="InterPro" id="IPR011047">
    <property type="entry name" value="Quinoprotein_ADH-like_sf"/>
</dbReference>
<evidence type="ECO:0000256" key="1">
    <source>
        <dbReference type="ARBA" id="ARBA00022574"/>
    </source>
</evidence>
<evidence type="ECO:0000256" key="2">
    <source>
        <dbReference type="ARBA" id="ARBA00022737"/>
    </source>
</evidence>